<dbReference type="InterPro" id="IPR002500">
    <property type="entry name" value="PAPS_reduct_dom"/>
</dbReference>
<evidence type="ECO:0000256" key="19">
    <source>
        <dbReference type="ARBA" id="ARBA00031871"/>
    </source>
</evidence>
<dbReference type="Gene3D" id="3.40.980.10">
    <property type="entry name" value="MoaB/Mog-like domain"/>
    <property type="match status" value="1"/>
</dbReference>
<dbReference type="SUPFAM" id="SSF53218">
    <property type="entry name" value="Molybdenum cofactor biosynthesis proteins"/>
    <property type="match status" value="1"/>
</dbReference>
<dbReference type="Proteomes" id="UP000007875">
    <property type="component" value="Unassembled WGS sequence"/>
</dbReference>
<keyword evidence="11" id="KW-0288">FMN</keyword>
<dbReference type="FunCoup" id="H2YMQ1">
    <property type="interactions" value="71"/>
</dbReference>
<reference evidence="23" key="1">
    <citation type="submission" date="2003-08" db="EMBL/GenBank/DDBJ databases">
        <authorList>
            <person name="Birren B."/>
            <person name="Nusbaum C."/>
            <person name="Abebe A."/>
            <person name="Abouelleil A."/>
            <person name="Adekoya E."/>
            <person name="Ait-zahra M."/>
            <person name="Allen N."/>
            <person name="Allen T."/>
            <person name="An P."/>
            <person name="Anderson M."/>
            <person name="Anderson S."/>
            <person name="Arachchi H."/>
            <person name="Armbruster J."/>
            <person name="Bachantsang P."/>
            <person name="Baldwin J."/>
            <person name="Barry A."/>
            <person name="Bayul T."/>
            <person name="Blitshsteyn B."/>
            <person name="Bloom T."/>
            <person name="Blye J."/>
            <person name="Boguslavskiy L."/>
            <person name="Borowsky M."/>
            <person name="Boukhgalter B."/>
            <person name="Brunache A."/>
            <person name="Butler J."/>
            <person name="Calixte N."/>
            <person name="Calvo S."/>
            <person name="Camarata J."/>
            <person name="Campo K."/>
            <person name="Chang J."/>
            <person name="Cheshatsang Y."/>
            <person name="Citroen M."/>
            <person name="Collymore A."/>
            <person name="Considine T."/>
            <person name="Cook A."/>
            <person name="Cooke P."/>
            <person name="Corum B."/>
            <person name="Cuomo C."/>
            <person name="David R."/>
            <person name="Dawoe T."/>
            <person name="Degray S."/>
            <person name="Dodge S."/>
            <person name="Dooley K."/>
            <person name="Dorje P."/>
            <person name="Dorjee K."/>
            <person name="Dorris L."/>
            <person name="Duffey N."/>
            <person name="Dupes A."/>
            <person name="Elkins T."/>
            <person name="Engels R."/>
            <person name="Erickson J."/>
            <person name="Farina A."/>
            <person name="Faro S."/>
            <person name="Ferreira P."/>
            <person name="Fischer H."/>
            <person name="Fitzgerald M."/>
            <person name="Foley K."/>
            <person name="Gage D."/>
            <person name="Galagan J."/>
            <person name="Gearin G."/>
            <person name="Gnerre S."/>
            <person name="Gnirke A."/>
            <person name="Goyette A."/>
            <person name="Graham J."/>
            <person name="Grandbois E."/>
            <person name="Gyaltsen K."/>
            <person name="Hafez N."/>
            <person name="Hagopian D."/>
            <person name="Hagos B."/>
            <person name="Hall J."/>
            <person name="Hatcher B."/>
            <person name="Heller A."/>
            <person name="Higgins H."/>
            <person name="Honan T."/>
            <person name="Horn A."/>
            <person name="Houde N."/>
            <person name="Hughes L."/>
            <person name="Hulme W."/>
            <person name="Husby E."/>
            <person name="Iliev I."/>
            <person name="Jaffe D."/>
            <person name="Jones C."/>
            <person name="Kamal M."/>
            <person name="Kamat A."/>
            <person name="Kamvysselis M."/>
            <person name="Karlsson E."/>
            <person name="Kells C."/>
            <person name="Kieu A."/>
            <person name="Kisner P."/>
            <person name="Kodira C."/>
            <person name="Kulbokas E."/>
            <person name="Labutti K."/>
            <person name="Lama D."/>
            <person name="Landers T."/>
            <person name="Leger J."/>
            <person name="Levine S."/>
            <person name="Lewis D."/>
            <person name="Lewis T."/>
            <person name="Lindblad-toh K."/>
            <person name="Liu X."/>
            <person name="Lokyitsang T."/>
            <person name="Lokyitsang Y."/>
            <person name="Lucien O."/>
            <person name="Lui A."/>
            <person name="Ma L.J."/>
            <person name="Mabbitt R."/>
            <person name="Macdonald J."/>
            <person name="Maclean C."/>
            <person name="Major J."/>
            <person name="Manning J."/>
            <person name="Marabella R."/>
            <person name="Maru K."/>
            <person name="Matthews C."/>
            <person name="Mauceli E."/>
            <person name="Mccarthy M."/>
            <person name="Mcdonough S."/>
            <person name="Mcghee T."/>
            <person name="Meldrim J."/>
            <person name="Meneus L."/>
            <person name="Mesirov J."/>
            <person name="Mihalev A."/>
            <person name="Mihova T."/>
            <person name="Mikkelsen T."/>
            <person name="Mlenga V."/>
            <person name="Moru K."/>
            <person name="Mozes J."/>
            <person name="Mulrain L."/>
            <person name="Munson G."/>
            <person name="Naylor J."/>
            <person name="Newes C."/>
            <person name="Nguyen C."/>
            <person name="Nguyen N."/>
            <person name="Nguyen T."/>
            <person name="Nicol R."/>
            <person name="Nielsen C."/>
            <person name="Nizzari M."/>
            <person name="Norbu C."/>
            <person name="Norbu N."/>
            <person name="O'donnell P."/>
            <person name="Okoawo O."/>
            <person name="O'leary S."/>
            <person name="Omotosho B."/>
            <person name="O'neill K."/>
            <person name="Osman S."/>
            <person name="Parker S."/>
            <person name="Perrin D."/>
            <person name="Phunkhang P."/>
            <person name="Piqani B."/>
            <person name="Purcell S."/>
            <person name="Rachupka T."/>
            <person name="Ramasamy U."/>
            <person name="Rameau R."/>
            <person name="Ray V."/>
            <person name="Raymond C."/>
            <person name="Retta R."/>
            <person name="Richardson S."/>
            <person name="Rise C."/>
            <person name="Rodriguez J."/>
            <person name="Rogers J."/>
            <person name="Rogov P."/>
            <person name="Rutman M."/>
            <person name="Schupbach R."/>
            <person name="Seaman C."/>
            <person name="Settipalli S."/>
            <person name="Sharpe T."/>
            <person name="Sheridan J."/>
            <person name="Sherpa N."/>
            <person name="Shi J."/>
            <person name="Smirnov S."/>
            <person name="Smith C."/>
            <person name="Sougnez C."/>
            <person name="Spencer B."/>
            <person name="Stalker J."/>
            <person name="Stange-thomann N."/>
            <person name="Stavropoulos S."/>
            <person name="Stetson K."/>
            <person name="Stone C."/>
            <person name="Stone S."/>
            <person name="Stubbs M."/>
            <person name="Talamas J."/>
            <person name="Tchuinga P."/>
            <person name="Tenzing P."/>
            <person name="Tesfaye S."/>
            <person name="Theodore J."/>
            <person name="Thoulutsang Y."/>
            <person name="Topham K."/>
            <person name="Towey S."/>
            <person name="Tsamla T."/>
            <person name="Tsomo N."/>
            <person name="Vallee D."/>
            <person name="Vassiliev H."/>
            <person name="Venkataraman V."/>
            <person name="Vinson J."/>
            <person name="Vo A."/>
            <person name="Wade C."/>
            <person name="Wang S."/>
            <person name="Wangchuk T."/>
            <person name="Wangdi T."/>
            <person name="Whittaker C."/>
            <person name="Wilkinson J."/>
            <person name="Wu Y."/>
            <person name="Wyman D."/>
            <person name="Yadav S."/>
            <person name="Yang S."/>
            <person name="Yang X."/>
            <person name="Yeager S."/>
            <person name="Yee E."/>
            <person name="Young G."/>
            <person name="Zainoun J."/>
            <person name="Zembeck L."/>
            <person name="Zimmer A."/>
            <person name="Zody M."/>
            <person name="Lander E."/>
        </authorList>
    </citation>
    <scope>NUCLEOTIDE SEQUENCE [LARGE SCALE GENOMIC DNA]</scope>
</reference>
<evidence type="ECO:0000256" key="9">
    <source>
        <dbReference type="ARBA" id="ARBA00022490"/>
    </source>
</evidence>
<dbReference type="InParanoid" id="H2YMQ1"/>
<keyword evidence="12" id="KW-0808">Transferase</keyword>
<evidence type="ECO:0000256" key="5">
    <source>
        <dbReference type="ARBA" id="ARBA00006749"/>
    </source>
</evidence>
<keyword evidence="13" id="KW-0548">Nucleotidyltransferase</keyword>
<comment type="subcellular location">
    <subcellularLocation>
        <location evidence="3">Cytoplasm</location>
    </subcellularLocation>
</comment>
<comment type="pathway">
    <text evidence="4">Cofactor biosynthesis; FAD biosynthesis; FAD from FMN: step 1/1.</text>
</comment>
<evidence type="ECO:0000256" key="11">
    <source>
        <dbReference type="ARBA" id="ARBA00022643"/>
    </source>
</evidence>
<dbReference type="CDD" id="cd00885">
    <property type="entry name" value="cinA"/>
    <property type="match status" value="1"/>
</dbReference>
<dbReference type="Ensembl" id="ENSCSAVT00000006687.1">
    <property type="protein sequence ID" value="ENSCSAVP00000006603.1"/>
    <property type="gene ID" value="ENSCSAVG00000003958.1"/>
</dbReference>
<dbReference type="AlphaFoldDB" id="H2YMQ1"/>
<evidence type="ECO:0000313" key="23">
    <source>
        <dbReference type="Proteomes" id="UP000007875"/>
    </source>
</evidence>
<organism evidence="22 23">
    <name type="scientific">Ciona savignyi</name>
    <name type="common">Pacific transparent sea squirt</name>
    <dbReference type="NCBI Taxonomy" id="51511"/>
    <lineage>
        <taxon>Eukaryota</taxon>
        <taxon>Metazoa</taxon>
        <taxon>Chordata</taxon>
        <taxon>Tunicata</taxon>
        <taxon>Ascidiacea</taxon>
        <taxon>Phlebobranchia</taxon>
        <taxon>Cionidae</taxon>
        <taxon>Ciona</taxon>
    </lineage>
</organism>
<dbReference type="Pfam" id="PF01507">
    <property type="entry name" value="PAPS_reduct"/>
    <property type="match status" value="1"/>
</dbReference>
<dbReference type="InterPro" id="IPR056596">
    <property type="entry name" value="FLAD1_M"/>
</dbReference>
<dbReference type="PANTHER" id="PTHR23293">
    <property type="entry name" value="FAD SYNTHETASE-RELATED FMN ADENYLYLTRANSFERASE"/>
    <property type="match status" value="1"/>
</dbReference>
<comment type="similarity">
    <text evidence="6">In the N-terminal section; belongs to the MoaB/Mog family.</text>
</comment>
<dbReference type="Pfam" id="PF00994">
    <property type="entry name" value="MoCF_biosynth"/>
    <property type="match status" value="1"/>
</dbReference>
<name>H2YMQ1_CIOSA</name>
<evidence type="ECO:0000256" key="12">
    <source>
        <dbReference type="ARBA" id="ARBA00022679"/>
    </source>
</evidence>
<evidence type="ECO:0000256" key="13">
    <source>
        <dbReference type="ARBA" id="ARBA00022695"/>
    </source>
</evidence>
<dbReference type="eggNOG" id="KOG2644">
    <property type="taxonomic scope" value="Eukaryota"/>
</dbReference>
<dbReference type="EC" id="2.7.7.2" evidence="7"/>
<proteinExistence type="inferred from homology"/>
<comment type="similarity">
    <text evidence="5">In the C-terminal section; belongs to the PAPS reductase family. FAD1 subfamily.</text>
</comment>
<evidence type="ECO:0000256" key="1">
    <source>
        <dbReference type="ARBA" id="ARBA00001946"/>
    </source>
</evidence>
<dbReference type="Gene3D" id="3.40.50.620">
    <property type="entry name" value="HUPs"/>
    <property type="match status" value="1"/>
</dbReference>
<dbReference type="SMART" id="SM00852">
    <property type="entry name" value="MoCF_biosynth"/>
    <property type="match status" value="1"/>
</dbReference>
<reference evidence="22" key="3">
    <citation type="submission" date="2025-09" db="UniProtKB">
        <authorList>
            <consortium name="Ensembl"/>
        </authorList>
    </citation>
    <scope>IDENTIFICATION</scope>
</reference>
<dbReference type="OMA" id="NSHFLCK"/>
<feature type="domain" description="MoaB/Mog" evidence="21">
    <location>
        <begin position="43"/>
        <end position="210"/>
    </location>
</feature>
<keyword evidence="9" id="KW-0963">Cytoplasm</keyword>
<evidence type="ECO:0000256" key="8">
    <source>
        <dbReference type="ARBA" id="ARBA00015431"/>
    </source>
</evidence>
<keyword evidence="16" id="KW-0067">ATP-binding</keyword>
<evidence type="ECO:0000256" key="6">
    <source>
        <dbReference type="ARBA" id="ARBA00007589"/>
    </source>
</evidence>
<comment type="cofactor">
    <cofactor evidence="1">
        <name>Mg(2+)</name>
        <dbReference type="ChEBI" id="CHEBI:18420"/>
    </cofactor>
</comment>
<dbReference type="CDD" id="cd23948">
    <property type="entry name" value="FAD_synthase"/>
    <property type="match status" value="1"/>
</dbReference>
<evidence type="ECO:0000256" key="15">
    <source>
        <dbReference type="ARBA" id="ARBA00022827"/>
    </source>
</evidence>
<evidence type="ECO:0000256" key="16">
    <source>
        <dbReference type="ARBA" id="ARBA00022840"/>
    </source>
</evidence>
<comment type="function">
    <text evidence="2">Catalyzes the adenylation of flavin mononucleotide (FMN) to form flavin adenine dinucleotide (FAD) coenzyme.</text>
</comment>
<sequence>MFGFNHLPRLGKNIKLTSFTSILERNIRLYSGTSTTKMPKTAAILIIGDEILKGQTQDTNSSFLSKSLHDLGVVVKKISVVGDDIQEIAAEVKNFSKLYDLVLTSGGVGPTHDDVTLPAIAHACGEELFPHPTLVQLCEKHFGVKALDSPEMKLAHVPRSAILHFGVDTLKAEKLKFPLIAVENVYIFPGIPVLLQRLFTNLIHLFKSEDTFHTRTLLVNCFETEIAETLQACVEKFEGTGVSVGSYPDWSNNYYKVKLMLESTNPDAVSAAVTFLQQNLPQDRVVDVDPVALHGDDVLGGNMMANHPLLWQKIQLSVGILEEAFAKYASFELCIGFNGGKDCTALLHLCYAVLCRRSNNSANHKLQALYIKDDMPFEEMEQFMNDSVKRYNLNLITLQGNMKAALNSLRSSQPNIKAVVMGTRCSDPYSKNLSPFTMTDKSWPQFMRVNPMLHWSYHDIWEFLRALHLPYCVLYDKGYTSIGSRDRTEKNKKLAIKSPQGSVYYRPAYTLQDEDLERNGRL</sequence>
<evidence type="ECO:0000256" key="18">
    <source>
        <dbReference type="ARBA" id="ARBA00031676"/>
    </source>
</evidence>
<evidence type="ECO:0000256" key="20">
    <source>
        <dbReference type="ARBA" id="ARBA00049494"/>
    </source>
</evidence>
<comment type="catalytic activity">
    <reaction evidence="20">
        <text>FMN + ATP + H(+) = FAD + diphosphate</text>
        <dbReference type="Rhea" id="RHEA:17237"/>
        <dbReference type="ChEBI" id="CHEBI:15378"/>
        <dbReference type="ChEBI" id="CHEBI:30616"/>
        <dbReference type="ChEBI" id="CHEBI:33019"/>
        <dbReference type="ChEBI" id="CHEBI:57692"/>
        <dbReference type="ChEBI" id="CHEBI:58210"/>
        <dbReference type="EC" id="2.7.7.2"/>
    </reaction>
</comment>
<dbReference type="InterPro" id="IPR014729">
    <property type="entry name" value="Rossmann-like_a/b/a_fold"/>
</dbReference>
<protein>
    <recommendedName>
        <fullName evidence="8">FAD synthase</fullName>
        <ecNumber evidence="7">2.7.7.2</ecNumber>
    </recommendedName>
    <alternativeName>
        <fullName evidence="17">FAD pyrophosphorylase</fullName>
    </alternativeName>
    <alternativeName>
        <fullName evidence="19">FMN adenylyltransferase</fullName>
    </alternativeName>
    <alternativeName>
        <fullName evidence="18">Flavin adenine dinucleotide synthase</fullName>
    </alternativeName>
</protein>
<dbReference type="GO" id="GO:0005737">
    <property type="term" value="C:cytoplasm"/>
    <property type="evidence" value="ECO:0007669"/>
    <property type="project" value="UniProtKB-SubCell"/>
</dbReference>
<reference evidence="22" key="2">
    <citation type="submission" date="2025-08" db="UniProtKB">
        <authorList>
            <consortium name="Ensembl"/>
        </authorList>
    </citation>
    <scope>IDENTIFICATION</scope>
</reference>
<keyword evidence="15" id="KW-0274">FAD</keyword>
<dbReference type="GO" id="GO:0006747">
    <property type="term" value="P:FAD biosynthetic process"/>
    <property type="evidence" value="ECO:0007669"/>
    <property type="project" value="TreeGrafter"/>
</dbReference>
<keyword evidence="14" id="KW-0547">Nucleotide-binding</keyword>
<evidence type="ECO:0000313" key="22">
    <source>
        <dbReference type="Ensembl" id="ENSCSAVP00000006603.1"/>
    </source>
</evidence>
<dbReference type="HOGENOM" id="CLU_030805_8_0_1"/>
<evidence type="ECO:0000256" key="7">
    <source>
        <dbReference type="ARBA" id="ARBA00012393"/>
    </source>
</evidence>
<dbReference type="InterPro" id="IPR036425">
    <property type="entry name" value="MoaB/Mog-like_dom_sf"/>
</dbReference>
<dbReference type="GeneTree" id="ENSGT00390000007266"/>
<dbReference type="InterPro" id="IPR001453">
    <property type="entry name" value="MoaB/Mog_dom"/>
</dbReference>
<dbReference type="SUPFAM" id="SSF52402">
    <property type="entry name" value="Adenine nucleotide alpha hydrolases-like"/>
    <property type="match status" value="1"/>
</dbReference>
<evidence type="ECO:0000259" key="21">
    <source>
        <dbReference type="SMART" id="SM00852"/>
    </source>
</evidence>
<dbReference type="Pfam" id="PF24102">
    <property type="entry name" value="FLAD1_M"/>
    <property type="match status" value="1"/>
</dbReference>
<keyword evidence="23" id="KW-1185">Reference proteome</keyword>
<evidence type="ECO:0000256" key="4">
    <source>
        <dbReference type="ARBA" id="ARBA00004726"/>
    </source>
</evidence>
<evidence type="ECO:0000256" key="2">
    <source>
        <dbReference type="ARBA" id="ARBA00003316"/>
    </source>
</evidence>
<evidence type="ECO:0000256" key="14">
    <source>
        <dbReference type="ARBA" id="ARBA00022741"/>
    </source>
</evidence>
<dbReference type="STRING" id="51511.ENSCSAVP00000006603"/>
<dbReference type="GO" id="GO:0003919">
    <property type="term" value="F:FMN adenylyltransferase activity"/>
    <property type="evidence" value="ECO:0007669"/>
    <property type="project" value="UniProtKB-EC"/>
</dbReference>
<dbReference type="GO" id="GO:0005524">
    <property type="term" value="F:ATP binding"/>
    <property type="evidence" value="ECO:0007669"/>
    <property type="project" value="UniProtKB-KW"/>
</dbReference>
<dbReference type="PANTHER" id="PTHR23293:SF9">
    <property type="entry name" value="FAD SYNTHASE"/>
    <property type="match status" value="1"/>
</dbReference>
<evidence type="ECO:0000256" key="17">
    <source>
        <dbReference type="ARBA" id="ARBA00031145"/>
    </source>
</evidence>
<accession>H2YMQ1</accession>
<evidence type="ECO:0000256" key="3">
    <source>
        <dbReference type="ARBA" id="ARBA00004496"/>
    </source>
</evidence>
<keyword evidence="10" id="KW-0285">Flavoprotein</keyword>
<evidence type="ECO:0000256" key="10">
    <source>
        <dbReference type="ARBA" id="ARBA00022630"/>
    </source>
</evidence>
<dbReference type="FunFam" id="3.40.50.620:FF:000113">
    <property type="entry name" value="FAD synthase"/>
    <property type="match status" value="1"/>
</dbReference>